<proteinExistence type="predicted"/>
<reference evidence="4 5" key="1">
    <citation type="submission" date="2020-11" db="EMBL/GenBank/DDBJ databases">
        <authorList>
            <person name="Wallbank WR R."/>
            <person name="Pardo Diaz C."/>
            <person name="Kozak K."/>
            <person name="Martin S."/>
            <person name="Jiggins C."/>
            <person name="Moest M."/>
            <person name="Warren A I."/>
            <person name="Generalovic N T."/>
            <person name="Byers J.R.P. K."/>
            <person name="Montejo-Kovacevich G."/>
            <person name="Yen C E."/>
        </authorList>
    </citation>
    <scope>NUCLEOTIDE SEQUENCE [LARGE SCALE GENOMIC DNA]</scope>
</reference>
<protein>
    <recommendedName>
        <fullName evidence="3">TIL domain-containing protein</fullName>
    </recommendedName>
</protein>
<accession>A0A7R8UUI7</accession>
<evidence type="ECO:0000256" key="2">
    <source>
        <dbReference type="ARBA" id="ARBA00023157"/>
    </source>
</evidence>
<dbReference type="InterPro" id="IPR051368">
    <property type="entry name" value="SerProtInhib-TIL_Domain"/>
</dbReference>
<keyword evidence="2" id="KW-1015">Disulfide bond</keyword>
<feature type="domain" description="TIL" evidence="3">
    <location>
        <begin position="47"/>
        <end position="105"/>
    </location>
</feature>
<dbReference type="SUPFAM" id="SSF57567">
    <property type="entry name" value="Serine protease inhibitors"/>
    <property type="match status" value="1"/>
</dbReference>
<evidence type="ECO:0000259" key="3">
    <source>
        <dbReference type="Pfam" id="PF01826"/>
    </source>
</evidence>
<dbReference type="InterPro" id="IPR036084">
    <property type="entry name" value="Ser_inhib-like_sf"/>
</dbReference>
<dbReference type="Proteomes" id="UP000594454">
    <property type="component" value="Chromosome 4"/>
</dbReference>
<dbReference type="OrthoDB" id="6236007at2759"/>
<dbReference type="InterPro" id="IPR002919">
    <property type="entry name" value="TIL_dom"/>
</dbReference>
<evidence type="ECO:0000313" key="5">
    <source>
        <dbReference type="Proteomes" id="UP000594454"/>
    </source>
</evidence>
<dbReference type="Gene3D" id="2.10.25.10">
    <property type="entry name" value="Laminin"/>
    <property type="match status" value="1"/>
</dbReference>
<keyword evidence="5" id="KW-1185">Reference proteome</keyword>
<keyword evidence="1" id="KW-0646">Protease inhibitor</keyword>
<evidence type="ECO:0000313" key="4">
    <source>
        <dbReference type="EMBL" id="CAD7087237.1"/>
    </source>
</evidence>
<dbReference type="InParanoid" id="A0A7R8UUI7"/>
<dbReference type="GO" id="GO:0030414">
    <property type="term" value="F:peptidase inhibitor activity"/>
    <property type="evidence" value="ECO:0007669"/>
    <property type="project" value="UniProtKB-KW"/>
</dbReference>
<dbReference type="AlphaFoldDB" id="A0A7R8UUI7"/>
<dbReference type="CDD" id="cd19941">
    <property type="entry name" value="TIL"/>
    <property type="match status" value="1"/>
</dbReference>
<gene>
    <name evidence="4" type="ORF">HERILL_LOCUS9956</name>
</gene>
<organism evidence="4 5">
    <name type="scientific">Hermetia illucens</name>
    <name type="common">Black soldier fly</name>
    <dbReference type="NCBI Taxonomy" id="343691"/>
    <lineage>
        <taxon>Eukaryota</taxon>
        <taxon>Metazoa</taxon>
        <taxon>Ecdysozoa</taxon>
        <taxon>Arthropoda</taxon>
        <taxon>Hexapoda</taxon>
        <taxon>Insecta</taxon>
        <taxon>Pterygota</taxon>
        <taxon>Neoptera</taxon>
        <taxon>Endopterygota</taxon>
        <taxon>Diptera</taxon>
        <taxon>Brachycera</taxon>
        <taxon>Stratiomyomorpha</taxon>
        <taxon>Stratiomyidae</taxon>
        <taxon>Hermetiinae</taxon>
        <taxon>Hermetia</taxon>
    </lineage>
</organism>
<dbReference type="PANTHER" id="PTHR23259">
    <property type="entry name" value="RIDDLE"/>
    <property type="match status" value="1"/>
</dbReference>
<dbReference type="Pfam" id="PF01826">
    <property type="entry name" value="TIL"/>
    <property type="match status" value="1"/>
</dbReference>
<evidence type="ECO:0000256" key="1">
    <source>
        <dbReference type="ARBA" id="ARBA00022690"/>
    </source>
</evidence>
<name>A0A7R8UUI7_HERIL</name>
<dbReference type="PANTHER" id="PTHR23259:SF69">
    <property type="entry name" value="GEO11767P1-RELATED"/>
    <property type="match status" value="1"/>
</dbReference>
<dbReference type="EMBL" id="LR899012">
    <property type="protein sequence ID" value="CAD7087237.1"/>
    <property type="molecule type" value="Genomic_DNA"/>
</dbReference>
<sequence length="118" mass="12815">MLSIIKCEYYAAKWYPVTMKLLAAFAFLLIAAIMTLSHSASVPDEVCGENEVFKTCGRIGCHPSCDMVLHGSQCIGFSLRCGVGCYCKDGYARANGEKCVNIADCPKYVNQPAEDSSN</sequence>